<keyword evidence="2" id="KW-0812">Transmembrane</keyword>
<protein>
    <submittedName>
        <fullName evidence="3">VpsF family polysaccharide biosynthesis protein</fullName>
    </submittedName>
</protein>
<dbReference type="InterPro" id="IPR048041">
    <property type="entry name" value="VpsF-like"/>
</dbReference>
<feature type="region of interest" description="Disordered" evidence="1">
    <location>
        <begin position="382"/>
        <end position="418"/>
    </location>
</feature>
<evidence type="ECO:0000313" key="4">
    <source>
        <dbReference type="Proteomes" id="UP001597216"/>
    </source>
</evidence>
<feature type="transmembrane region" description="Helical" evidence="2">
    <location>
        <begin position="153"/>
        <end position="174"/>
    </location>
</feature>
<sequence length="418" mass="44819">MVAILVRLFVPANFLDLFYSYDLSGGGVLIKIHPGTYLLGCAALFATPLPHALGQKPLVASATILFGTSAICGLWALAGGKTLAVGFLLDAEIAAALGLFALSRLTARQRKRLFSVLLLSMMINAGILLIEFVTHTPFVARRNLLRDPRPFGILNHPLVNGLYYASLVPLVFLLNRPLLERMAIAGIFAAATFVSGARFASLFVLAGLAAAYIAAAQREQIRQARAGEAVNFQIILGLIVLPIFLIIGASSGLAYRFSSSIYDVSAKTRVDNFVILKYIDTKSFLIGAGNELLTSYANSVLNQLVENPFVFLIFMFGAIIGGIFLAGVLWSMYVILRTRPPLAWISATVFVLVGLSNNALVSKTPVLLYFMTILVTAPGASSSLEAPPASRSVRSRSGAFRSAGFAQRLNSGSSPRAR</sequence>
<feature type="compositionally biased region" description="Polar residues" evidence="1">
    <location>
        <begin position="408"/>
        <end position="418"/>
    </location>
</feature>
<evidence type="ECO:0000313" key="3">
    <source>
        <dbReference type="EMBL" id="MFD1191987.1"/>
    </source>
</evidence>
<feature type="transmembrane region" description="Helical" evidence="2">
    <location>
        <begin position="114"/>
        <end position="133"/>
    </location>
</feature>
<feature type="transmembrane region" description="Helical" evidence="2">
    <location>
        <begin position="309"/>
        <end position="330"/>
    </location>
</feature>
<comment type="caution">
    <text evidence="3">The sequence shown here is derived from an EMBL/GenBank/DDBJ whole genome shotgun (WGS) entry which is preliminary data.</text>
</comment>
<feature type="transmembrane region" description="Helical" evidence="2">
    <location>
        <begin position="186"/>
        <end position="214"/>
    </location>
</feature>
<feature type="transmembrane region" description="Helical" evidence="2">
    <location>
        <begin position="234"/>
        <end position="255"/>
    </location>
</feature>
<accession>A0ABW3T5D8</accession>
<dbReference type="NCBIfam" id="NF038256">
    <property type="entry name" value="exopoly_VpsF"/>
    <property type="match status" value="1"/>
</dbReference>
<keyword evidence="4" id="KW-1185">Reference proteome</keyword>
<feature type="transmembrane region" description="Helical" evidence="2">
    <location>
        <begin position="28"/>
        <end position="46"/>
    </location>
</feature>
<feature type="compositionally biased region" description="Low complexity" evidence="1">
    <location>
        <begin position="386"/>
        <end position="406"/>
    </location>
</feature>
<feature type="transmembrane region" description="Helical" evidence="2">
    <location>
        <begin position="342"/>
        <end position="360"/>
    </location>
</feature>
<keyword evidence="2" id="KW-1133">Transmembrane helix</keyword>
<reference evidence="4" key="1">
    <citation type="journal article" date="2019" name="Int. J. Syst. Evol. Microbiol.">
        <title>The Global Catalogue of Microorganisms (GCM) 10K type strain sequencing project: providing services to taxonomists for standard genome sequencing and annotation.</title>
        <authorList>
            <consortium name="The Broad Institute Genomics Platform"/>
            <consortium name="The Broad Institute Genome Sequencing Center for Infectious Disease"/>
            <person name="Wu L."/>
            <person name="Ma J."/>
        </authorList>
    </citation>
    <scope>NUCLEOTIDE SEQUENCE [LARGE SCALE GENOMIC DNA]</scope>
    <source>
        <strain evidence="4">CCUG 55074</strain>
    </source>
</reference>
<evidence type="ECO:0000256" key="1">
    <source>
        <dbReference type="SAM" id="MobiDB-lite"/>
    </source>
</evidence>
<name>A0ABW3T5D8_9CAUL</name>
<organism evidence="3 4">
    <name type="scientific">Phenylobacterium conjunctum</name>
    <dbReference type="NCBI Taxonomy" id="1298959"/>
    <lineage>
        <taxon>Bacteria</taxon>
        <taxon>Pseudomonadati</taxon>
        <taxon>Pseudomonadota</taxon>
        <taxon>Alphaproteobacteria</taxon>
        <taxon>Caulobacterales</taxon>
        <taxon>Caulobacteraceae</taxon>
        <taxon>Phenylobacterium</taxon>
    </lineage>
</organism>
<feature type="transmembrane region" description="Helical" evidence="2">
    <location>
        <begin position="83"/>
        <end position="102"/>
    </location>
</feature>
<evidence type="ECO:0000256" key="2">
    <source>
        <dbReference type="SAM" id="Phobius"/>
    </source>
</evidence>
<gene>
    <name evidence="3" type="ORF">ACFQ27_15460</name>
</gene>
<feature type="transmembrane region" description="Helical" evidence="2">
    <location>
        <begin position="58"/>
        <end position="77"/>
    </location>
</feature>
<dbReference type="RefSeq" id="WP_377354242.1">
    <property type="nucleotide sequence ID" value="NZ_JBHTLQ010000040.1"/>
</dbReference>
<dbReference type="Proteomes" id="UP001597216">
    <property type="component" value="Unassembled WGS sequence"/>
</dbReference>
<dbReference type="EMBL" id="JBHTLQ010000040">
    <property type="protein sequence ID" value="MFD1191987.1"/>
    <property type="molecule type" value="Genomic_DNA"/>
</dbReference>
<keyword evidence="2" id="KW-0472">Membrane</keyword>
<proteinExistence type="predicted"/>